<dbReference type="PANTHER" id="PTHR33974:SF2">
    <property type="entry name" value="VASCULAR-RELATED UNKNOWN PROTEIN 1"/>
    <property type="match status" value="1"/>
</dbReference>
<dbReference type="GO" id="GO:0010089">
    <property type="term" value="P:xylem development"/>
    <property type="evidence" value="ECO:0007669"/>
    <property type="project" value="InterPro"/>
</dbReference>
<organism evidence="2 3">
    <name type="scientific">Aquilegia coerulea</name>
    <name type="common">Rocky mountain columbine</name>
    <dbReference type="NCBI Taxonomy" id="218851"/>
    <lineage>
        <taxon>Eukaryota</taxon>
        <taxon>Viridiplantae</taxon>
        <taxon>Streptophyta</taxon>
        <taxon>Embryophyta</taxon>
        <taxon>Tracheophyta</taxon>
        <taxon>Spermatophyta</taxon>
        <taxon>Magnoliopsida</taxon>
        <taxon>Ranunculales</taxon>
        <taxon>Ranunculaceae</taxon>
        <taxon>Thalictroideae</taxon>
        <taxon>Aquilegia</taxon>
    </lineage>
</organism>
<dbReference type="EMBL" id="KZ305064">
    <property type="protein sequence ID" value="PIA31955.1"/>
    <property type="molecule type" value="Genomic_DNA"/>
</dbReference>
<dbReference type="FunCoup" id="A0A2G5CKV1">
    <property type="interactions" value="29"/>
</dbReference>
<proteinExistence type="predicted"/>
<keyword evidence="3" id="KW-1185">Reference proteome</keyword>
<sequence>MEDSKQTFSSSNNNQRTDCPEESGWTSYFDDYFTNNNREFSSNTDCFSDFGSSSLVSDAASGTHVGLKFSENMERSTSRQISFKKRRTRDVVAFDDALEDTASSPVNSPKVSDLKRQVYVNPRKKDGNIDSSQGKNNTSVHCTEFQTDKNINELGPFGRENEFTQLKKRGLCLVPLSMLVNYIG</sequence>
<dbReference type="InterPro" id="IPR039280">
    <property type="entry name" value="VUP"/>
</dbReference>
<dbReference type="InParanoid" id="A0A2G5CKV1"/>
<dbReference type="PANTHER" id="PTHR33974">
    <property type="entry name" value="VASCULAR-RELATED UNKNOWN PROTEIN 1-RELATED"/>
    <property type="match status" value="1"/>
</dbReference>
<evidence type="ECO:0000313" key="2">
    <source>
        <dbReference type="EMBL" id="PIA31955.1"/>
    </source>
</evidence>
<dbReference type="OrthoDB" id="779856at2759"/>
<dbReference type="AlphaFoldDB" id="A0A2G5CKV1"/>
<name>A0A2G5CKV1_AQUCA</name>
<protein>
    <submittedName>
        <fullName evidence="2">Uncharacterized protein</fullName>
    </submittedName>
</protein>
<accession>A0A2G5CKV1</accession>
<evidence type="ECO:0000256" key="1">
    <source>
        <dbReference type="SAM" id="MobiDB-lite"/>
    </source>
</evidence>
<dbReference type="STRING" id="218851.A0A2G5CKV1"/>
<feature type="region of interest" description="Disordered" evidence="1">
    <location>
        <begin position="1"/>
        <end position="23"/>
    </location>
</feature>
<reference evidence="2 3" key="1">
    <citation type="submission" date="2017-09" db="EMBL/GenBank/DDBJ databases">
        <title>WGS assembly of Aquilegia coerulea Goldsmith.</title>
        <authorList>
            <person name="Hodges S."/>
            <person name="Kramer E."/>
            <person name="Nordborg M."/>
            <person name="Tomkins J."/>
            <person name="Borevitz J."/>
            <person name="Derieg N."/>
            <person name="Yan J."/>
            <person name="Mihaltcheva S."/>
            <person name="Hayes R.D."/>
            <person name="Rokhsar D."/>
        </authorList>
    </citation>
    <scope>NUCLEOTIDE SEQUENCE [LARGE SCALE GENOMIC DNA]</scope>
    <source>
        <strain evidence="3">cv. Goldsmith</strain>
    </source>
</reference>
<dbReference type="Proteomes" id="UP000230069">
    <property type="component" value="Unassembled WGS sequence"/>
</dbReference>
<feature type="compositionally biased region" description="Polar residues" evidence="1">
    <location>
        <begin position="1"/>
        <end position="17"/>
    </location>
</feature>
<gene>
    <name evidence="2" type="ORF">AQUCO_04700076v1</name>
</gene>
<evidence type="ECO:0000313" key="3">
    <source>
        <dbReference type="Proteomes" id="UP000230069"/>
    </source>
</evidence>